<dbReference type="Proteomes" id="UP000251135">
    <property type="component" value="Unassembled WGS sequence"/>
</dbReference>
<gene>
    <name evidence="2" type="ORF">B0174_05935</name>
</gene>
<organism evidence="2 3">
    <name type="scientific">Arcobacter caeni</name>
    <dbReference type="NCBI Taxonomy" id="1912877"/>
    <lineage>
        <taxon>Bacteria</taxon>
        <taxon>Pseudomonadati</taxon>
        <taxon>Campylobacterota</taxon>
        <taxon>Epsilonproteobacteria</taxon>
        <taxon>Campylobacterales</taxon>
        <taxon>Arcobacteraceae</taxon>
        <taxon>Arcobacter</taxon>
    </lineage>
</organism>
<protein>
    <recommendedName>
        <fullName evidence="4">Prepilin-type cleavage/methylation domain-containing protein</fullName>
    </recommendedName>
</protein>
<keyword evidence="1" id="KW-0472">Membrane</keyword>
<evidence type="ECO:0000256" key="1">
    <source>
        <dbReference type="SAM" id="Phobius"/>
    </source>
</evidence>
<keyword evidence="3" id="KW-1185">Reference proteome</keyword>
<comment type="caution">
    <text evidence="2">The sequence shown here is derived from an EMBL/GenBank/DDBJ whole genome shotgun (WGS) entry which is preliminary data.</text>
</comment>
<dbReference type="EMBL" id="MUXE01000006">
    <property type="protein sequence ID" value="PUE65045.1"/>
    <property type="molecule type" value="Genomic_DNA"/>
</dbReference>
<dbReference type="AlphaFoldDB" id="A0A363D133"/>
<proteinExistence type="predicted"/>
<name>A0A363D133_9BACT</name>
<keyword evidence="1" id="KW-0812">Transmembrane</keyword>
<sequence>MKKSFSLLEIIVTISLIAFLYTVFLPKNKINYLDELVNRIELYISLTRQKALIDDKYDLVDKLWHKKRWTIKFFRCRESEGGIYYSIYSDKNNSGHPSIEDTLKDPLNGKNVYSSNTCKENNLHSKYVLLTKEFGITDVQMSCNSTTSLGQLSFGSDGKIYSRLSEKVNEENEYEITAPCSIKFIVKDGKNKEIILFPKTGYSNISKSVQ</sequence>
<dbReference type="RefSeq" id="WP_108558746.1">
    <property type="nucleotide sequence ID" value="NZ_MUXE01000006.1"/>
</dbReference>
<evidence type="ECO:0000313" key="3">
    <source>
        <dbReference type="Proteomes" id="UP000251135"/>
    </source>
</evidence>
<reference evidence="2 3" key="1">
    <citation type="submission" date="2017-02" db="EMBL/GenBank/DDBJ databases">
        <title>Arcobacter caeni sp. nov, a new Arcobacter species isolated from reclaimed water.</title>
        <authorList>
            <person name="Figueras M.J."/>
            <person name="Perez-Cataluna A."/>
            <person name="Salas-Masso N."/>
        </authorList>
    </citation>
    <scope>NUCLEOTIDE SEQUENCE [LARGE SCALE GENOMIC DNA]</scope>
    <source>
        <strain evidence="2 3">RW17-10</strain>
    </source>
</reference>
<feature type="transmembrane region" description="Helical" evidence="1">
    <location>
        <begin position="7"/>
        <end position="25"/>
    </location>
</feature>
<accession>A0A363D133</accession>
<dbReference type="OrthoDB" id="5363195at2"/>
<keyword evidence="1" id="KW-1133">Transmembrane helix</keyword>
<evidence type="ECO:0008006" key="4">
    <source>
        <dbReference type="Google" id="ProtNLM"/>
    </source>
</evidence>
<evidence type="ECO:0000313" key="2">
    <source>
        <dbReference type="EMBL" id="PUE65045.1"/>
    </source>
</evidence>